<proteinExistence type="predicted"/>
<accession>A0A1D6HNM2</accession>
<keyword evidence="2 6" id="KW-0808">Transferase</keyword>
<feature type="compositionally biased region" description="Acidic residues" evidence="4">
    <location>
        <begin position="44"/>
        <end position="55"/>
    </location>
</feature>
<evidence type="ECO:0000256" key="1">
    <source>
        <dbReference type="ARBA" id="ARBA00022603"/>
    </source>
</evidence>
<dbReference type="GO" id="GO:0016435">
    <property type="term" value="F:rRNA (guanine) methyltransferase activity"/>
    <property type="evidence" value="ECO:0007669"/>
    <property type="project" value="InterPro"/>
</dbReference>
<gene>
    <name evidence="6" type="ORF">ZEAMMB73_Zm00001d018411</name>
</gene>
<evidence type="ECO:0000313" key="6">
    <source>
        <dbReference type="EMBL" id="AQK75893.1"/>
    </source>
</evidence>
<evidence type="ECO:0000259" key="5">
    <source>
        <dbReference type="Pfam" id="PF12589"/>
    </source>
</evidence>
<dbReference type="Pfam" id="PF12589">
    <property type="entry name" value="WBS_methylT"/>
    <property type="match status" value="1"/>
</dbReference>
<keyword evidence="1 6" id="KW-0489">Methyltransferase</keyword>
<feature type="domain" description="18S rRNA (guanine(1575)-N(7))-methyltransferase Bud23 C-terminal" evidence="5">
    <location>
        <begin position="22"/>
        <end position="111"/>
    </location>
</feature>
<dbReference type="EMBL" id="CM000781">
    <property type="protein sequence ID" value="AQK75893.1"/>
    <property type="molecule type" value="Genomic_DNA"/>
</dbReference>
<dbReference type="InterPro" id="IPR022238">
    <property type="entry name" value="Bud23_C"/>
</dbReference>
<feature type="compositionally biased region" description="Basic residues" evidence="4">
    <location>
        <begin position="68"/>
        <end position="79"/>
    </location>
</feature>
<reference evidence="6" key="1">
    <citation type="submission" date="2015-12" db="EMBL/GenBank/DDBJ databases">
        <title>Update maize B73 reference genome by single molecule sequencing technologies.</title>
        <authorList>
            <consortium name="Maize Genome Sequencing Project"/>
            <person name="Ware D."/>
        </authorList>
    </citation>
    <scope>NUCLEOTIDE SEQUENCE</scope>
    <source>
        <tissue evidence="6">Seedling</tissue>
    </source>
</reference>
<evidence type="ECO:0000256" key="3">
    <source>
        <dbReference type="ARBA" id="ARBA00022691"/>
    </source>
</evidence>
<evidence type="ECO:0000256" key="2">
    <source>
        <dbReference type="ARBA" id="ARBA00022679"/>
    </source>
</evidence>
<dbReference type="ExpressionAtlas" id="A0A1D6HNM2">
    <property type="expression patterns" value="baseline and differential"/>
</dbReference>
<organism evidence="6">
    <name type="scientific">Zea mays</name>
    <name type="common">Maize</name>
    <dbReference type="NCBI Taxonomy" id="4577"/>
    <lineage>
        <taxon>Eukaryota</taxon>
        <taxon>Viridiplantae</taxon>
        <taxon>Streptophyta</taxon>
        <taxon>Embryophyta</taxon>
        <taxon>Tracheophyta</taxon>
        <taxon>Spermatophyta</taxon>
        <taxon>Magnoliopsida</taxon>
        <taxon>Liliopsida</taxon>
        <taxon>Poales</taxon>
        <taxon>Poaceae</taxon>
        <taxon>PACMAD clade</taxon>
        <taxon>Panicoideae</taxon>
        <taxon>Andropogonodae</taxon>
        <taxon>Andropogoneae</taxon>
        <taxon>Tripsacinae</taxon>
        <taxon>Zea</taxon>
    </lineage>
</organism>
<dbReference type="PANTHER" id="PTHR12734:SF0">
    <property type="entry name" value="18S RRNA (GUANINE-N(7))-METHYLTRANSFERASE-RELATED"/>
    <property type="match status" value="1"/>
</dbReference>
<dbReference type="PANTHER" id="PTHR12734">
    <property type="entry name" value="METHYLTRANSFERASE-RELATED"/>
    <property type="match status" value="1"/>
</dbReference>
<evidence type="ECO:0000256" key="4">
    <source>
        <dbReference type="SAM" id="MobiDB-lite"/>
    </source>
</evidence>
<keyword evidence="3" id="KW-0949">S-adenosyl-L-methionine</keyword>
<dbReference type="AlphaFoldDB" id="A0A1D6HNM2"/>
<dbReference type="InterPro" id="IPR039769">
    <property type="entry name" value="Bud23-like"/>
</dbReference>
<feature type="region of interest" description="Disordered" evidence="4">
    <location>
        <begin position="24"/>
        <end position="114"/>
    </location>
</feature>
<feature type="compositionally biased region" description="Basic and acidic residues" evidence="4">
    <location>
        <begin position="80"/>
        <end position="89"/>
    </location>
</feature>
<protein>
    <submittedName>
        <fullName evidence="6">S-adenosyl-L-methionine-dependent methyltransferase superfamily protein</fullName>
    </submittedName>
</protein>
<sequence>MNSPTNSISSDSSKAKKSYLVLTCGPPSVTTSLPKGKGENGEGCSDDDDNESSGEDGDRTVGIYERNRPKKRQKTKKNGKGKDWLLRKKEQMRRRGHDVPADTKYTGRKRKGYF</sequence>
<name>A0A1D6HNM2_MAIZE</name>
<dbReference type="GO" id="GO:0070476">
    <property type="term" value="P:rRNA (guanine-N7)-methylation"/>
    <property type="evidence" value="ECO:0007669"/>
    <property type="project" value="InterPro"/>
</dbReference>